<comment type="similarity">
    <text evidence="2 5">Belongs to the RecX family.</text>
</comment>
<feature type="domain" description="RecX first three-helical" evidence="7">
    <location>
        <begin position="26"/>
        <end position="64"/>
    </location>
</feature>
<dbReference type="AlphaFoldDB" id="I2NI45"/>
<dbReference type="HAMAP" id="MF_01114">
    <property type="entry name" value="RecX"/>
    <property type="match status" value="1"/>
</dbReference>
<reference evidence="8 9" key="1">
    <citation type="submission" date="2012-04" db="EMBL/GenBank/DDBJ databases">
        <authorList>
            <person name="Harkins D.M."/>
            <person name="Madupu R."/>
            <person name="Durkin A.S."/>
            <person name="Torralba M."/>
            <person name="Methe B."/>
            <person name="Sutton G.G."/>
            <person name="Nelson K.E."/>
        </authorList>
    </citation>
    <scope>NUCLEOTIDE SEQUENCE [LARGE SCALE GENOMIC DNA]</scope>
    <source>
        <strain evidence="8 9">HK411</strain>
    </source>
</reference>
<dbReference type="GO" id="GO:0005737">
    <property type="term" value="C:cytoplasm"/>
    <property type="evidence" value="ECO:0007669"/>
    <property type="project" value="UniProtKB-SubCell"/>
</dbReference>
<dbReference type="PANTHER" id="PTHR33602">
    <property type="entry name" value="REGULATORY PROTEIN RECX FAMILY PROTEIN"/>
    <property type="match status" value="1"/>
</dbReference>
<dbReference type="InterPro" id="IPR053926">
    <property type="entry name" value="RecX_HTH_1st"/>
</dbReference>
<organism evidence="8 9">
    <name type="scientific">Haemophilus paraphrohaemolyticus HK411</name>
    <dbReference type="NCBI Taxonomy" id="1095743"/>
    <lineage>
        <taxon>Bacteria</taxon>
        <taxon>Pseudomonadati</taxon>
        <taxon>Pseudomonadota</taxon>
        <taxon>Gammaproteobacteria</taxon>
        <taxon>Pasteurellales</taxon>
        <taxon>Pasteurellaceae</taxon>
        <taxon>Haemophilus</taxon>
    </lineage>
</organism>
<dbReference type="Pfam" id="PF02631">
    <property type="entry name" value="RecX_HTH2"/>
    <property type="match status" value="1"/>
</dbReference>
<dbReference type="eggNOG" id="COG2137">
    <property type="taxonomic scope" value="Bacteria"/>
</dbReference>
<sequence length="176" mass="21355">MSHFFYTKSIMTEQKITDKKVHKYSALNYTLYLLSKRDYTEKQLRSKLKLKEYEAVEIDKAITKAQEHNWQSDERFCTSFIRYRSQQGIGPRRLKQELKMKGVPECLIAAAMDEAEEEIDFYEIAERVFERKCPRVWDIKAKQKMWRFMVSRGFYQDHFSHLMEIDYNDNDDEFDE</sequence>
<proteinExistence type="inferred from homology"/>
<dbReference type="PATRIC" id="fig|1095743.3.peg.1128"/>
<feature type="domain" description="RecX second three-helical" evidence="6">
    <location>
        <begin position="72"/>
        <end position="112"/>
    </location>
</feature>
<dbReference type="Pfam" id="PF21982">
    <property type="entry name" value="RecX_HTH1"/>
    <property type="match status" value="1"/>
</dbReference>
<accession>I2NI45</accession>
<evidence type="ECO:0000256" key="4">
    <source>
        <dbReference type="ARBA" id="ARBA00022490"/>
    </source>
</evidence>
<dbReference type="NCBIfam" id="NF001057">
    <property type="entry name" value="PRK00117.3-3"/>
    <property type="match status" value="1"/>
</dbReference>
<comment type="function">
    <text evidence="5">Modulates RecA activity.</text>
</comment>
<dbReference type="InterPro" id="IPR036388">
    <property type="entry name" value="WH-like_DNA-bd_sf"/>
</dbReference>
<evidence type="ECO:0000256" key="5">
    <source>
        <dbReference type="HAMAP-Rule" id="MF_01114"/>
    </source>
</evidence>
<dbReference type="InterPro" id="IPR003783">
    <property type="entry name" value="Regulatory_RecX"/>
</dbReference>
<gene>
    <name evidence="5 8" type="primary">recX</name>
    <name evidence="8" type="ORF">HMPREF1054_1379</name>
</gene>
<evidence type="ECO:0000256" key="3">
    <source>
        <dbReference type="ARBA" id="ARBA00018111"/>
    </source>
</evidence>
<dbReference type="EMBL" id="AJMU01000055">
    <property type="protein sequence ID" value="EIG25506.1"/>
    <property type="molecule type" value="Genomic_DNA"/>
</dbReference>
<evidence type="ECO:0000313" key="9">
    <source>
        <dbReference type="Proteomes" id="UP000003345"/>
    </source>
</evidence>
<evidence type="ECO:0000256" key="2">
    <source>
        <dbReference type="ARBA" id="ARBA00009695"/>
    </source>
</evidence>
<comment type="caution">
    <text evidence="8">The sequence shown here is derived from an EMBL/GenBank/DDBJ whole genome shotgun (WGS) entry which is preliminary data.</text>
</comment>
<evidence type="ECO:0000259" key="7">
    <source>
        <dbReference type="Pfam" id="PF21982"/>
    </source>
</evidence>
<evidence type="ECO:0000256" key="1">
    <source>
        <dbReference type="ARBA" id="ARBA00004496"/>
    </source>
</evidence>
<keyword evidence="4 5" id="KW-0963">Cytoplasm</keyword>
<dbReference type="Proteomes" id="UP000003345">
    <property type="component" value="Unassembled WGS sequence"/>
</dbReference>
<evidence type="ECO:0000313" key="8">
    <source>
        <dbReference type="EMBL" id="EIG25506.1"/>
    </source>
</evidence>
<protein>
    <recommendedName>
        <fullName evidence="3 5">Regulatory protein RecX</fullName>
    </recommendedName>
</protein>
<dbReference type="Gene3D" id="1.10.10.10">
    <property type="entry name" value="Winged helix-like DNA-binding domain superfamily/Winged helix DNA-binding domain"/>
    <property type="match status" value="3"/>
</dbReference>
<comment type="subcellular location">
    <subcellularLocation>
        <location evidence="1 5">Cytoplasm</location>
    </subcellularLocation>
</comment>
<dbReference type="InterPro" id="IPR053924">
    <property type="entry name" value="RecX_HTH_2nd"/>
</dbReference>
<evidence type="ECO:0000259" key="6">
    <source>
        <dbReference type="Pfam" id="PF02631"/>
    </source>
</evidence>
<dbReference type="GO" id="GO:0006282">
    <property type="term" value="P:regulation of DNA repair"/>
    <property type="evidence" value="ECO:0007669"/>
    <property type="project" value="UniProtKB-UniRule"/>
</dbReference>
<dbReference type="PANTHER" id="PTHR33602:SF1">
    <property type="entry name" value="REGULATORY PROTEIN RECX FAMILY PROTEIN"/>
    <property type="match status" value="1"/>
</dbReference>
<name>I2NI45_9PAST</name>